<feature type="domain" description="M23ase beta-sheet core" evidence="2">
    <location>
        <begin position="102"/>
        <end position="210"/>
    </location>
</feature>
<reference evidence="3 4" key="1">
    <citation type="submission" date="2022-05" db="EMBL/GenBank/DDBJ databases">
        <title>S8-45 Sphingomonas ultraviolaceadurans.</title>
        <authorList>
            <person name="Liu Y."/>
        </authorList>
    </citation>
    <scope>NUCLEOTIDE SEQUENCE [LARGE SCALE GENOMIC DNA]</scope>
    <source>
        <strain evidence="3 4">S8-45</strain>
    </source>
</reference>
<dbReference type="EMBL" id="CP097253">
    <property type="protein sequence ID" value="UUR09075.1"/>
    <property type="molecule type" value="Genomic_DNA"/>
</dbReference>
<keyword evidence="1" id="KW-0472">Membrane</keyword>
<gene>
    <name evidence="3" type="ORF">M1K48_05490</name>
</gene>
<name>A0ABY5MZ73_9SPHN</name>
<organism evidence="3 4">
    <name type="scientific">Sphingomonas glaciei</name>
    <dbReference type="NCBI Taxonomy" id="2938948"/>
    <lineage>
        <taxon>Bacteria</taxon>
        <taxon>Pseudomonadati</taxon>
        <taxon>Pseudomonadota</taxon>
        <taxon>Alphaproteobacteria</taxon>
        <taxon>Sphingomonadales</taxon>
        <taxon>Sphingomonadaceae</taxon>
        <taxon>Sphingomonas</taxon>
    </lineage>
</organism>
<dbReference type="PANTHER" id="PTHR21666:SF268">
    <property type="entry name" value="PEPTIDASE M23 DOMAIN-CONTAINING PROTEIN"/>
    <property type="match status" value="1"/>
</dbReference>
<keyword evidence="1" id="KW-0812">Transmembrane</keyword>
<dbReference type="Proteomes" id="UP000831921">
    <property type="component" value="Chromosome"/>
</dbReference>
<evidence type="ECO:0000313" key="4">
    <source>
        <dbReference type="Proteomes" id="UP000831921"/>
    </source>
</evidence>
<accession>A0ABY5MZ73</accession>
<dbReference type="Gene3D" id="2.70.70.10">
    <property type="entry name" value="Glucose Permease (Domain IIA)"/>
    <property type="match status" value="1"/>
</dbReference>
<dbReference type="PANTHER" id="PTHR21666">
    <property type="entry name" value="PEPTIDASE-RELATED"/>
    <property type="match status" value="1"/>
</dbReference>
<proteinExistence type="predicted"/>
<keyword evidence="4" id="KW-1185">Reference proteome</keyword>
<dbReference type="InterPro" id="IPR011055">
    <property type="entry name" value="Dup_hybrid_motif"/>
</dbReference>
<evidence type="ECO:0000259" key="2">
    <source>
        <dbReference type="Pfam" id="PF01551"/>
    </source>
</evidence>
<dbReference type="CDD" id="cd12797">
    <property type="entry name" value="M23_peptidase"/>
    <property type="match status" value="1"/>
</dbReference>
<feature type="transmembrane region" description="Helical" evidence="1">
    <location>
        <begin position="7"/>
        <end position="26"/>
    </location>
</feature>
<evidence type="ECO:0000256" key="1">
    <source>
        <dbReference type="SAM" id="Phobius"/>
    </source>
</evidence>
<keyword evidence="1" id="KW-1133">Transmembrane helix</keyword>
<dbReference type="InterPro" id="IPR050570">
    <property type="entry name" value="Cell_wall_metabolism_enzyme"/>
</dbReference>
<dbReference type="SUPFAM" id="SSF51261">
    <property type="entry name" value="Duplicated hybrid motif"/>
    <property type="match status" value="1"/>
</dbReference>
<evidence type="ECO:0000313" key="3">
    <source>
        <dbReference type="EMBL" id="UUR09075.1"/>
    </source>
</evidence>
<dbReference type="Pfam" id="PF01551">
    <property type="entry name" value="Peptidase_M23"/>
    <property type="match status" value="1"/>
</dbReference>
<sequence>MRVSRFSLFGNSLVFALLAFGAWLWWRNVSRTADPPSAAVAILAESAEKVGVDSSRGAPRRTGGPAGPLIVSASGLAIPVAGIGFDQLTDTFTASRGGGSRVHNAIDIMAPRGTPVVAATEGTVEKLYYSHGGGGITAYVRSPDGQWLHYYAHLDSYAPGLREGQRIRRGDPVGTVGISGNANPSGPHLHYAIYRMSPGERWWQGAPINPYPQLASRRSAAR</sequence>
<protein>
    <submittedName>
        <fullName evidence="3">M23 family metallopeptidase</fullName>
    </submittedName>
</protein>
<dbReference type="RefSeq" id="WP_249504841.1">
    <property type="nucleotide sequence ID" value="NZ_CP097253.1"/>
</dbReference>
<dbReference type="InterPro" id="IPR016047">
    <property type="entry name" value="M23ase_b-sheet_dom"/>
</dbReference>